<keyword evidence="1" id="KW-1133">Transmembrane helix</keyword>
<feature type="domain" description="YdbS-like PH" evidence="2">
    <location>
        <begin position="113"/>
        <end position="176"/>
    </location>
</feature>
<sequence>MAKECDVMANFDERYFNSGSQQEYDTSLVGECEQILWQGKPNRKAFILAQAVKMLPFAILWLAVDGGIIATIVSTAKDLPPWTVVFFVAFFLIHLLPVWIWASNLLTAGKRQKNTDYIFTDKRIIIKSGFIGIDIVNIYYTDVFGVNLKVGLTDKMFHVGDIYISGKGKAQVLWDIDDPYNVVSKLQKIVNDIKTDTMFPNNLRPDENDGYNTRYNGGQ</sequence>
<accession>A0A9D1J8T3</accession>
<evidence type="ECO:0000259" key="2">
    <source>
        <dbReference type="Pfam" id="PF03703"/>
    </source>
</evidence>
<dbReference type="AlphaFoldDB" id="A0A9D1J8T3"/>
<evidence type="ECO:0000256" key="1">
    <source>
        <dbReference type="SAM" id="Phobius"/>
    </source>
</evidence>
<reference evidence="3" key="1">
    <citation type="submission" date="2020-10" db="EMBL/GenBank/DDBJ databases">
        <authorList>
            <person name="Gilroy R."/>
        </authorList>
    </citation>
    <scope>NUCLEOTIDE SEQUENCE</scope>
    <source>
        <strain evidence="3">CHK121-14286</strain>
    </source>
</reference>
<dbReference type="Proteomes" id="UP000824200">
    <property type="component" value="Unassembled WGS sequence"/>
</dbReference>
<dbReference type="EMBL" id="DVHL01000043">
    <property type="protein sequence ID" value="HIR66247.1"/>
    <property type="molecule type" value="Genomic_DNA"/>
</dbReference>
<dbReference type="Pfam" id="PF03703">
    <property type="entry name" value="bPH_2"/>
    <property type="match status" value="1"/>
</dbReference>
<comment type="caution">
    <text evidence="3">The sequence shown here is derived from an EMBL/GenBank/DDBJ whole genome shotgun (WGS) entry which is preliminary data.</text>
</comment>
<organism evidence="3 4">
    <name type="scientific">Candidatus Fimimonas gallinarum</name>
    <dbReference type="NCBI Taxonomy" id="2840821"/>
    <lineage>
        <taxon>Bacteria</taxon>
        <taxon>Pseudomonadati</taxon>
        <taxon>Myxococcota</taxon>
        <taxon>Myxococcia</taxon>
        <taxon>Myxococcales</taxon>
        <taxon>Cystobacterineae</taxon>
        <taxon>Myxococcaceae</taxon>
        <taxon>Myxococcaceae incertae sedis</taxon>
        <taxon>Candidatus Fimimonas</taxon>
    </lineage>
</organism>
<dbReference type="InterPro" id="IPR005182">
    <property type="entry name" value="YdbS-like_PH"/>
</dbReference>
<keyword evidence="1" id="KW-0472">Membrane</keyword>
<protein>
    <submittedName>
        <fullName evidence="3">PH domain-containing protein</fullName>
    </submittedName>
</protein>
<name>A0A9D1J8T3_9BACT</name>
<evidence type="ECO:0000313" key="3">
    <source>
        <dbReference type="EMBL" id="HIR66247.1"/>
    </source>
</evidence>
<feature type="transmembrane region" description="Helical" evidence="1">
    <location>
        <begin position="54"/>
        <end position="76"/>
    </location>
</feature>
<gene>
    <name evidence="3" type="ORF">IAC95_05160</name>
</gene>
<proteinExistence type="predicted"/>
<reference evidence="3" key="2">
    <citation type="journal article" date="2021" name="PeerJ">
        <title>Extensive microbial diversity within the chicken gut microbiome revealed by metagenomics and culture.</title>
        <authorList>
            <person name="Gilroy R."/>
            <person name="Ravi A."/>
            <person name="Getino M."/>
            <person name="Pursley I."/>
            <person name="Horton D.L."/>
            <person name="Alikhan N.F."/>
            <person name="Baker D."/>
            <person name="Gharbi K."/>
            <person name="Hall N."/>
            <person name="Watson M."/>
            <person name="Adriaenssens E.M."/>
            <person name="Foster-Nyarko E."/>
            <person name="Jarju S."/>
            <person name="Secka A."/>
            <person name="Antonio M."/>
            <person name="Oren A."/>
            <person name="Chaudhuri R.R."/>
            <person name="La Ragione R."/>
            <person name="Hildebrand F."/>
            <person name="Pallen M.J."/>
        </authorList>
    </citation>
    <scope>NUCLEOTIDE SEQUENCE</scope>
    <source>
        <strain evidence="3">CHK121-14286</strain>
    </source>
</reference>
<dbReference type="PANTHER" id="PTHR37938:SF1">
    <property type="entry name" value="BLL0215 PROTEIN"/>
    <property type="match status" value="1"/>
</dbReference>
<feature type="transmembrane region" description="Helical" evidence="1">
    <location>
        <begin position="82"/>
        <end position="102"/>
    </location>
</feature>
<keyword evidence="1" id="KW-0812">Transmembrane</keyword>
<evidence type="ECO:0000313" key="4">
    <source>
        <dbReference type="Proteomes" id="UP000824200"/>
    </source>
</evidence>
<dbReference type="PANTHER" id="PTHR37938">
    <property type="entry name" value="BLL0215 PROTEIN"/>
    <property type="match status" value="1"/>
</dbReference>